<comment type="caution">
    <text evidence="3">The sequence shown here is derived from an EMBL/GenBank/DDBJ whole genome shotgun (WGS) entry which is preliminary data.</text>
</comment>
<dbReference type="InterPro" id="IPR025110">
    <property type="entry name" value="AMP-bd_C"/>
</dbReference>
<dbReference type="RefSeq" id="WP_350117423.1">
    <property type="nucleotide sequence ID" value="NZ_JAVJTU010000015.1"/>
</dbReference>
<dbReference type="InterPro" id="IPR045851">
    <property type="entry name" value="AMP-bd_C_sf"/>
</dbReference>
<protein>
    <submittedName>
        <fullName evidence="3">Long-chain acyl-CoA synthetase</fullName>
    </submittedName>
</protein>
<dbReference type="SUPFAM" id="SSF56801">
    <property type="entry name" value="Acetyl-CoA synthetase-like"/>
    <property type="match status" value="1"/>
</dbReference>
<dbReference type="EMBL" id="FNYY01000026">
    <property type="protein sequence ID" value="SEK08173.1"/>
    <property type="molecule type" value="Genomic_DNA"/>
</dbReference>
<name>A0A975WEK9_9RHOB</name>
<dbReference type="Pfam" id="PF00501">
    <property type="entry name" value="AMP-binding"/>
    <property type="match status" value="1"/>
</dbReference>
<feature type="domain" description="AMP-binding enzyme C-terminal" evidence="2">
    <location>
        <begin position="303"/>
        <end position="374"/>
    </location>
</feature>
<dbReference type="Gene3D" id="3.30.300.30">
    <property type="match status" value="1"/>
</dbReference>
<feature type="domain" description="AMP-dependent synthetase/ligase" evidence="1">
    <location>
        <begin position="57"/>
        <end position="253"/>
    </location>
</feature>
<dbReference type="PANTHER" id="PTHR43767:SF1">
    <property type="entry name" value="NONRIBOSOMAL PEPTIDE SYNTHASE PES1 (EUROFUNG)-RELATED"/>
    <property type="match status" value="1"/>
</dbReference>
<accession>A0A975WEK9</accession>
<dbReference type="AlphaFoldDB" id="A0A975WEK9"/>
<gene>
    <name evidence="3" type="ORF">SAMN04487940_12613</name>
</gene>
<dbReference type="Pfam" id="PF13193">
    <property type="entry name" value="AMP-binding_C"/>
    <property type="match status" value="1"/>
</dbReference>
<evidence type="ECO:0000313" key="3">
    <source>
        <dbReference type="EMBL" id="SEK08173.1"/>
    </source>
</evidence>
<reference evidence="3 4" key="1">
    <citation type="submission" date="2016-10" db="EMBL/GenBank/DDBJ databases">
        <authorList>
            <person name="Varghese N."/>
            <person name="Submissions S."/>
        </authorList>
    </citation>
    <scope>NUCLEOTIDE SEQUENCE [LARGE SCALE GENOMIC DNA]</scope>
    <source>
        <strain evidence="3 4">FF3</strain>
    </source>
</reference>
<dbReference type="InterPro" id="IPR000873">
    <property type="entry name" value="AMP-dep_synth/lig_dom"/>
</dbReference>
<dbReference type="GO" id="GO:0016878">
    <property type="term" value="F:acid-thiol ligase activity"/>
    <property type="evidence" value="ECO:0007669"/>
    <property type="project" value="UniProtKB-ARBA"/>
</dbReference>
<sequence length="386" mass="40496">MCQNGAMQESFVISPQSALLTPEARGLAALVQALRHGGALHLSQAAGPLAMDGPPMLFCETSGSSGAPKVIRRRPESWQRSFEVTAGLFGLGPAARYACFGDLGHSLTLYALLEAFHLGADVAALAGMRPRAQAQYLATGRISVIYATPTQLRLLLRGAATAGIAEFPALRHIFCGGGALDSALQGQLRARFETADLRVFFGASETSFITMSEAGTPAGSVGRAYPGVDLRIDAPAGETGEIWVASPYLFDGYASGAAADTRRAGRWLSIGEMGYLDAAGHLFLRGRKSRMVTVADHNVFPEEIEAVVAGQPGVSACAVVPRPDAARGHRMIAFVQGTAPEAALRAACRAVLPPQAVPQRFIRIDALPLLPAGKPNLAALARRAEA</sequence>
<evidence type="ECO:0000313" key="4">
    <source>
        <dbReference type="Proteomes" id="UP000182932"/>
    </source>
</evidence>
<proteinExistence type="predicted"/>
<dbReference type="InterPro" id="IPR050237">
    <property type="entry name" value="ATP-dep_AMP-bd_enzyme"/>
</dbReference>
<dbReference type="InterPro" id="IPR042099">
    <property type="entry name" value="ANL_N_sf"/>
</dbReference>
<dbReference type="Gene3D" id="3.40.50.12780">
    <property type="entry name" value="N-terminal domain of ligase-like"/>
    <property type="match status" value="1"/>
</dbReference>
<dbReference type="Proteomes" id="UP000182932">
    <property type="component" value="Unassembled WGS sequence"/>
</dbReference>
<evidence type="ECO:0000259" key="2">
    <source>
        <dbReference type="Pfam" id="PF13193"/>
    </source>
</evidence>
<organism evidence="3 4">
    <name type="scientific">Marinovum algicola</name>
    <dbReference type="NCBI Taxonomy" id="42444"/>
    <lineage>
        <taxon>Bacteria</taxon>
        <taxon>Pseudomonadati</taxon>
        <taxon>Pseudomonadota</taxon>
        <taxon>Alphaproteobacteria</taxon>
        <taxon>Rhodobacterales</taxon>
        <taxon>Roseobacteraceae</taxon>
        <taxon>Marinovum</taxon>
    </lineage>
</organism>
<evidence type="ECO:0000259" key="1">
    <source>
        <dbReference type="Pfam" id="PF00501"/>
    </source>
</evidence>
<dbReference type="PANTHER" id="PTHR43767">
    <property type="entry name" value="LONG-CHAIN-FATTY-ACID--COA LIGASE"/>
    <property type="match status" value="1"/>
</dbReference>
<keyword evidence="4" id="KW-1185">Reference proteome</keyword>